<sequence>MRLEWRFLTNEGQEEEGLGHAGIETFKGSPYPGLARESAQNSLDACLKTPEGSHQPIRMVFRQQMVARESIPEVAALQQTLDACLSRSKDRKIRKDTLFFELACDAIRKPLISVLTVEDYGTTGLIGPSEAGTPFHALIKGSGVSQKSSTDAGGSFGIGKNAAFAVSQLRTVVYSTLYKQGTSQRYLAQGKAILVSHTDHRSDEKRGIGYCGHADFQAVETPKLLPEWLHRTETGTTVASLAFQHQGGWEWQMAESLVRNFFAAVHEGTVSFEVVREGSEPITITKDTLGSLFEHDAIHKAAEGTGSSSELSFASAMYQALTAPETKTFQQTFKDVGVFRFRLLEGAGLPRKIGFLRNGMYLTDNLRHFGHPLARFSLSRDFVGVVEPLDVATSGHLRELENPRHDELSADRLDDPRARDQARAAMKKLGKWLRDVVKEQTSTPPEAEMLLEEMNRFFSSPETGTEIPDPANSQTNPERIKIRTKTTSMPPAGSGPVGESGSAGGRKPKGAGSGQTTGTRPGGGRGMQGGRGGKTITFRSLRSHLVDPAQANTRVISLEPTESALARLEDLLIGAVSDEPLDIVTLNGHRCAKTPSVQLTEGERKSVTVEFIEPYSGPIRVVLTKVDDEGARHAD</sequence>
<feature type="compositionally biased region" description="Gly residues" evidence="1">
    <location>
        <begin position="495"/>
        <end position="504"/>
    </location>
</feature>
<feature type="region of interest" description="Disordered" evidence="1">
    <location>
        <begin position="402"/>
        <end position="422"/>
    </location>
</feature>
<evidence type="ECO:0000313" key="3">
    <source>
        <dbReference type="Proteomes" id="UP000316471"/>
    </source>
</evidence>
<comment type="caution">
    <text evidence="2">The sequence shown here is derived from an EMBL/GenBank/DDBJ whole genome shotgun (WGS) entry which is preliminary data.</text>
</comment>
<gene>
    <name evidence="2" type="ORF">IP93_01266</name>
</gene>
<feature type="compositionally biased region" description="Gly residues" evidence="1">
    <location>
        <begin position="511"/>
        <end position="533"/>
    </location>
</feature>
<name>A0A562LWG9_9GAMM</name>
<feature type="region of interest" description="Disordered" evidence="1">
    <location>
        <begin position="484"/>
        <end position="535"/>
    </location>
</feature>
<proteinExistence type="predicted"/>
<reference evidence="2 3" key="1">
    <citation type="journal article" date="2015" name="Stand. Genomic Sci.">
        <title>Genomic Encyclopedia of Bacterial and Archaeal Type Strains, Phase III: the genomes of soil and plant-associated and newly described type strains.</title>
        <authorList>
            <person name="Whitman W.B."/>
            <person name="Woyke T."/>
            <person name="Klenk H.P."/>
            <person name="Zhou Y."/>
            <person name="Lilburn T.G."/>
            <person name="Beck B.J."/>
            <person name="De Vos P."/>
            <person name="Vandamme P."/>
            <person name="Eisen J.A."/>
            <person name="Garrity G."/>
            <person name="Hugenholtz P."/>
            <person name="Kyrpides N.C."/>
        </authorList>
    </citation>
    <scope>NUCLEOTIDE SEQUENCE [LARGE SCALE GENOMIC DNA]</scope>
    <source>
        <strain evidence="2 3">CGMCC 1.10136</strain>
    </source>
</reference>
<evidence type="ECO:0000313" key="2">
    <source>
        <dbReference type="EMBL" id="TWI11985.1"/>
    </source>
</evidence>
<keyword evidence="3" id="KW-1185">Reference proteome</keyword>
<evidence type="ECO:0000256" key="1">
    <source>
        <dbReference type="SAM" id="MobiDB-lite"/>
    </source>
</evidence>
<dbReference type="EMBL" id="VLKP01000004">
    <property type="protein sequence ID" value="TWI11985.1"/>
    <property type="molecule type" value="Genomic_DNA"/>
</dbReference>
<accession>A0A562LWG9</accession>
<dbReference type="OrthoDB" id="9146762at2"/>
<dbReference type="RefSeq" id="WP_144813392.1">
    <property type="nucleotide sequence ID" value="NZ_VLKP01000004.1"/>
</dbReference>
<protein>
    <submittedName>
        <fullName evidence="2">Uncharacterized protein</fullName>
    </submittedName>
</protein>
<dbReference type="AlphaFoldDB" id="A0A562LWG9"/>
<organism evidence="2 3">
    <name type="scientific">Aerolutibacter ruishenii</name>
    <dbReference type="NCBI Taxonomy" id="686800"/>
    <lineage>
        <taxon>Bacteria</taxon>
        <taxon>Pseudomonadati</taxon>
        <taxon>Pseudomonadota</taxon>
        <taxon>Gammaproteobacteria</taxon>
        <taxon>Lysobacterales</taxon>
        <taxon>Lysobacteraceae</taxon>
        <taxon>Aerolutibacter</taxon>
    </lineage>
</organism>
<dbReference type="Proteomes" id="UP000316471">
    <property type="component" value="Unassembled WGS sequence"/>
</dbReference>